<evidence type="ECO:0000313" key="2">
    <source>
        <dbReference type="Proteomes" id="UP000503349"/>
    </source>
</evidence>
<dbReference type="EMBL" id="CM015714">
    <property type="protein sequence ID" value="KAF3687614.1"/>
    <property type="molecule type" value="Genomic_DNA"/>
</dbReference>
<accession>A0A6G1PBW1</accession>
<organism evidence="1 2">
    <name type="scientific">Channa argus</name>
    <name type="common">Northern snakehead</name>
    <name type="synonym">Ophicephalus argus</name>
    <dbReference type="NCBI Taxonomy" id="215402"/>
    <lineage>
        <taxon>Eukaryota</taxon>
        <taxon>Metazoa</taxon>
        <taxon>Chordata</taxon>
        <taxon>Craniata</taxon>
        <taxon>Vertebrata</taxon>
        <taxon>Euteleostomi</taxon>
        <taxon>Actinopterygii</taxon>
        <taxon>Neopterygii</taxon>
        <taxon>Teleostei</taxon>
        <taxon>Neoteleostei</taxon>
        <taxon>Acanthomorphata</taxon>
        <taxon>Anabantaria</taxon>
        <taxon>Anabantiformes</taxon>
        <taxon>Channoidei</taxon>
        <taxon>Channidae</taxon>
        <taxon>Channa</taxon>
    </lineage>
</organism>
<dbReference type="Proteomes" id="UP000503349">
    <property type="component" value="Chromosome 3"/>
</dbReference>
<reference evidence="1 2" key="1">
    <citation type="submission" date="2019-02" db="EMBL/GenBank/DDBJ databases">
        <title>Opniocepnalus argus genome.</title>
        <authorList>
            <person name="Zhou C."/>
            <person name="Xiao S."/>
        </authorList>
    </citation>
    <scope>NUCLEOTIDE SEQUENCE [LARGE SCALE GENOMIC DNA]</scope>
    <source>
        <strain evidence="1">OARG1902GOOAL</strain>
        <tissue evidence="1">Muscle</tissue>
    </source>
</reference>
<gene>
    <name evidence="1" type="ORF">EXN66_Car003286</name>
</gene>
<keyword evidence="2" id="KW-1185">Reference proteome</keyword>
<reference evidence="2" key="2">
    <citation type="submission" date="2019-02" db="EMBL/GenBank/DDBJ databases">
        <title>Opniocepnalus argus Var Kimnra genome.</title>
        <authorList>
            <person name="Zhou C."/>
            <person name="Xiao S."/>
        </authorList>
    </citation>
    <scope>NUCLEOTIDE SEQUENCE [LARGE SCALE GENOMIC DNA]</scope>
</reference>
<name>A0A6G1PBW1_CHAAH</name>
<dbReference type="AlphaFoldDB" id="A0A6G1PBW1"/>
<sequence>MEPASLPVPHFYFVNTYSCSTVISATSHTSSVLISFTCSPPYLDPALPMGPCQILVMPPCMPSY</sequence>
<evidence type="ECO:0000313" key="1">
    <source>
        <dbReference type="EMBL" id="KAF3687614.1"/>
    </source>
</evidence>
<protein>
    <submittedName>
        <fullName evidence="1">Uncharacterized protein</fullName>
    </submittedName>
</protein>
<proteinExistence type="predicted"/>